<dbReference type="PIRSF" id="PIRSF017082">
    <property type="entry name" value="YflP"/>
    <property type="match status" value="1"/>
</dbReference>
<gene>
    <name evidence="3" type="ORF">A3K87_29085</name>
</gene>
<keyword evidence="2" id="KW-0732">Signal</keyword>
<feature type="chain" id="PRO_5041650675" evidence="2">
    <location>
        <begin position="44"/>
        <end position="346"/>
    </location>
</feature>
<dbReference type="Proteomes" id="UP000077852">
    <property type="component" value="Unassembled WGS sequence"/>
</dbReference>
<dbReference type="AlphaFoldDB" id="A0AA91I900"/>
<evidence type="ECO:0000313" key="4">
    <source>
        <dbReference type="Proteomes" id="UP000077852"/>
    </source>
</evidence>
<dbReference type="Pfam" id="PF03401">
    <property type="entry name" value="TctC"/>
    <property type="match status" value="1"/>
</dbReference>
<dbReference type="InterPro" id="IPR042100">
    <property type="entry name" value="Bug_dom1"/>
</dbReference>
<evidence type="ECO:0000313" key="3">
    <source>
        <dbReference type="EMBL" id="OAK58259.1"/>
    </source>
</evidence>
<reference evidence="3 4" key="1">
    <citation type="submission" date="2016-03" db="EMBL/GenBank/DDBJ databases">
        <title>Genome sequence of Variovorax paradoxus KB5.</title>
        <authorList>
            <person name="Jeong H."/>
            <person name="Hong C.E."/>
            <person name="Jo S.H."/>
            <person name="Park J.M."/>
        </authorList>
    </citation>
    <scope>NUCLEOTIDE SEQUENCE [LARGE SCALE GENOMIC DNA]</scope>
    <source>
        <strain evidence="3 4">KB5</strain>
    </source>
</reference>
<dbReference type="PANTHER" id="PTHR42928">
    <property type="entry name" value="TRICARBOXYLATE-BINDING PROTEIN"/>
    <property type="match status" value="1"/>
</dbReference>
<sequence length="346" mass="37221">MTPFKTKTERQRQVTTFRIPTRRALLCAAASAATLCALPHVQAQGTYPNKPIRMVVPFAAGGATDVLARVIGQKMSAGLGQPVIIDNKPGAAGIIGTDAVAKSPADGYTIVLGLSNSLMTNEFLYDKLPYDTQRDLTLVYQIAMAPLVLVVHPSVPVKTGPELLKYVTANKGKVAYGSYGVGAYPHLAGAHMSLATHADMNHVAYKGEAPMMQDLIGGQIQMAYASALVAKPHIDSGKIRAIGVSGERRMSTLPDVPTLAEQGLKDEAYRVTGWLAIAVPARTPKPIVDRIAEEVRKATQQPDVRERVAAMGFEIKDSSPELFATAWKAERPVWERLIKQSGAKLE</sequence>
<comment type="caution">
    <text evidence="3">The sequence shown here is derived from an EMBL/GenBank/DDBJ whole genome shotgun (WGS) entry which is preliminary data.</text>
</comment>
<protein>
    <submittedName>
        <fullName evidence="3">ABC transporter substrate-binding protein</fullName>
    </submittedName>
</protein>
<name>A0AA91I900_VARPD</name>
<evidence type="ECO:0000256" key="2">
    <source>
        <dbReference type="SAM" id="SignalP"/>
    </source>
</evidence>
<accession>A0AA91I900</accession>
<dbReference type="Gene3D" id="3.40.190.10">
    <property type="entry name" value="Periplasmic binding protein-like II"/>
    <property type="match status" value="1"/>
</dbReference>
<dbReference type="PANTHER" id="PTHR42928:SF5">
    <property type="entry name" value="BLR1237 PROTEIN"/>
    <property type="match status" value="1"/>
</dbReference>
<evidence type="ECO:0000256" key="1">
    <source>
        <dbReference type="ARBA" id="ARBA00006987"/>
    </source>
</evidence>
<dbReference type="Gene3D" id="3.40.190.150">
    <property type="entry name" value="Bordetella uptake gene, domain 1"/>
    <property type="match status" value="1"/>
</dbReference>
<proteinExistence type="inferred from homology"/>
<dbReference type="CDD" id="cd13578">
    <property type="entry name" value="PBP2_Bug27"/>
    <property type="match status" value="1"/>
</dbReference>
<comment type="similarity">
    <text evidence="1">Belongs to the UPF0065 (bug) family.</text>
</comment>
<dbReference type="EMBL" id="LVHG01000082">
    <property type="protein sequence ID" value="OAK58259.1"/>
    <property type="molecule type" value="Genomic_DNA"/>
</dbReference>
<feature type="signal peptide" evidence="2">
    <location>
        <begin position="1"/>
        <end position="43"/>
    </location>
</feature>
<organism evidence="3 4">
    <name type="scientific">Variovorax paradoxus</name>
    <dbReference type="NCBI Taxonomy" id="34073"/>
    <lineage>
        <taxon>Bacteria</taxon>
        <taxon>Pseudomonadati</taxon>
        <taxon>Pseudomonadota</taxon>
        <taxon>Betaproteobacteria</taxon>
        <taxon>Burkholderiales</taxon>
        <taxon>Comamonadaceae</taxon>
        <taxon>Variovorax</taxon>
    </lineage>
</organism>
<dbReference type="InterPro" id="IPR005064">
    <property type="entry name" value="BUG"/>
</dbReference>
<dbReference type="SUPFAM" id="SSF53850">
    <property type="entry name" value="Periplasmic binding protein-like II"/>
    <property type="match status" value="1"/>
</dbReference>